<evidence type="ECO:0000313" key="3">
    <source>
        <dbReference type="Proteomes" id="UP000092154"/>
    </source>
</evidence>
<feature type="compositionally biased region" description="Polar residues" evidence="1">
    <location>
        <begin position="42"/>
        <end position="52"/>
    </location>
</feature>
<evidence type="ECO:0000313" key="2">
    <source>
        <dbReference type="EMBL" id="OAX30698.1"/>
    </source>
</evidence>
<dbReference type="InParanoid" id="A0A1B7MDN6"/>
<keyword evidence="3" id="KW-1185">Reference proteome</keyword>
<dbReference type="AlphaFoldDB" id="A0A1B7MDN6"/>
<accession>A0A1B7MDN6</accession>
<dbReference type="Proteomes" id="UP000092154">
    <property type="component" value="Unassembled WGS sequence"/>
</dbReference>
<dbReference type="OrthoDB" id="2677619at2759"/>
<name>A0A1B7MDN6_9AGAM</name>
<reference evidence="2 3" key="1">
    <citation type="submission" date="2016-06" db="EMBL/GenBank/DDBJ databases">
        <title>Comparative genomics of the ectomycorrhizal sister species Rhizopogon vinicolor and Rhizopogon vesiculosus (Basidiomycota: Boletales) reveals a divergence of the mating type B locus.</title>
        <authorList>
            <consortium name="DOE Joint Genome Institute"/>
            <person name="Mujic A.B."/>
            <person name="Kuo A."/>
            <person name="Tritt A."/>
            <person name="Lipzen A."/>
            <person name="Chen C."/>
            <person name="Johnson J."/>
            <person name="Sharma A."/>
            <person name="Barry K."/>
            <person name="Grigoriev I.V."/>
            <person name="Spatafora J.W."/>
        </authorList>
    </citation>
    <scope>NUCLEOTIDE SEQUENCE [LARGE SCALE GENOMIC DNA]</scope>
    <source>
        <strain evidence="2 3">AM-OR11-026</strain>
    </source>
</reference>
<feature type="compositionally biased region" description="Basic and acidic residues" evidence="1">
    <location>
        <begin position="17"/>
        <end position="40"/>
    </location>
</feature>
<feature type="compositionally biased region" description="Acidic residues" evidence="1">
    <location>
        <begin position="106"/>
        <end position="125"/>
    </location>
</feature>
<evidence type="ECO:0000256" key="1">
    <source>
        <dbReference type="SAM" id="MobiDB-lite"/>
    </source>
</evidence>
<proteinExistence type="predicted"/>
<organism evidence="2 3">
    <name type="scientific">Rhizopogon vinicolor AM-OR11-026</name>
    <dbReference type="NCBI Taxonomy" id="1314800"/>
    <lineage>
        <taxon>Eukaryota</taxon>
        <taxon>Fungi</taxon>
        <taxon>Dikarya</taxon>
        <taxon>Basidiomycota</taxon>
        <taxon>Agaricomycotina</taxon>
        <taxon>Agaricomycetes</taxon>
        <taxon>Agaricomycetidae</taxon>
        <taxon>Boletales</taxon>
        <taxon>Suillineae</taxon>
        <taxon>Rhizopogonaceae</taxon>
        <taxon>Rhizopogon</taxon>
    </lineage>
</organism>
<protein>
    <submittedName>
        <fullName evidence="2">Uncharacterized protein</fullName>
    </submittedName>
</protein>
<dbReference type="EMBL" id="KV450058">
    <property type="protein sequence ID" value="OAX30698.1"/>
    <property type="molecule type" value="Genomic_DNA"/>
</dbReference>
<sequence length="213" mass="22527">MSDIDCAIGSDSHLKDASEIKWFNDPDDKEPLSSPTEKKTGAQCSSQASRPSTMIIDPNNVASASSTRGKHKAGDGPVTMHRVARRKVIPTSSASSDDGGHVSDIDTAEGADTEADEHASEDDVGDAYASTKAMGDVDRESGATHHLKSECMADVRIVFIKKDDYVDSHTGLVESGHVCTVCQKNGVAARHCFFKGSMSTGKSSMSLLLACCC</sequence>
<feature type="region of interest" description="Disordered" evidence="1">
    <location>
        <begin position="17"/>
        <end position="127"/>
    </location>
</feature>
<gene>
    <name evidence="2" type="ORF">K503DRAFT_806861</name>
</gene>